<dbReference type="PANTHER" id="PTHR12652">
    <property type="entry name" value="PEROXISOMAL BIOGENESIS FACTOR 11"/>
    <property type="match status" value="1"/>
</dbReference>
<gene>
    <name evidence="5" type="ORF">BDY17DRAFT_326748</name>
</gene>
<dbReference type="GO" id="GO:0016559">
    <property type="term" value="P:peroxisome fission"/>
    <property type="evidence" value="ECO:0007669"/>
    <property type="project" value="InterPro"/>
</dbReference>
<reference evidence="5" key="1">
    <citation type="journal article" date="2020" name="Stud. Mycol.">
        <title>101 Dothideomycetes genomes: a test case for predicting lifestyles and emergence of pathogens.</title>
        <authorList>
            <person name="Haridas S."/>
            <person name="Albert R."/>
            <person name="Binder M."/>
            <person name="Bloem J."/>
            <person name="Labutti K."/>
            <person name="Salamov A."/>
            <person name="Andreopoulos B."/>
            <person name="Baker S."/>
            <person name="Barry K."/>
            <person name="Bills G."/>
            <person name="Bluhm B."/>
            <person name="Cannon C."/>
            <person name="Castanera R."/>
            <person name="Culley D."/>
            <person name="Daum C."/>
            <person name="Ezra D."/>
            <person name="Gonzalez J."/>
            <person name="Henrissat B."/>
            <person name="Kuo A."/>
            <person name="Liang C."/>
            <person name="Lipzen A."/>
            <person name="Lutzoni F."/>
            <person name="Magnuson J."/>
            <person name="Mondo S."/>
            <person name="Nolan M."/>
            <person name="Ohm R."/>
            <person name="Pangilinan J."/>
            <person name="Park H.-J."/>
            <person name="Ramirez L."/>
            <person name="Alfaro M."/>
            <person name="Sun H."/>
            <person name="Tritt A."/>
            <person name="Yoshinaga Y."/>
            <person name="Zwiers L.-H."/>
            <person name="Turgeon B."/>
            <person name="Goodwin S."/>
            <person name="Spatafora J."/>
            <person name="Crous P."/>
            <person name="Grigoriev I."/>
        </authorList>
    </citation>
    <scope>NUCLEOTIDE SEQUENCE</scope>
    <source>
        <strain evidence="5">CBS 113389</strain>
    </source>
</reference>
<evidence type="ECO:0008006" key="7">
    <source>
        <dbReference type="Google" id="ProtNLM"/>
    </source>
</evidence>
<evidence type="ECO:0000256" key="2">
    <source>
        <dbReference type="ARBA" id="ARBA00023136"/>
    </source>
</evidence>
<evidence type="ECO:0000313" key="5">
    <source>
        <dbReference type="EMBL" id="KAF2480874.1"/>
    </source>
</evidence>
<dbReference type="AlphaFoldDB" id="A0A6A6PMK2"/>
<keyword evidence="1" id="KW-0962">Peroxisome biogenesis</keyword>
<keyword evidence="3" id="KW-0576">Peroxisome</keyword>
<evidence type="ECO:0000256" key="4">
    <source>
        <dbReference type="ARBA" id="ARBA00046271"/>
    </source>
</evidence>
<organism evidence="5 6">
    <name type="scientific">Neohortaea acidophila</name>
    <dbReference type="NCBI Taxonomy" id="245834"/>
    <lineage>
        <taxon>Eukaryota</taxon>
        <taxon>Fungi</taxon>
        <taxon>Dikarya</taxon>
        <taxon>Ascomycota</taxon>
        <taxon>Pezizomycotina</taxon>
        <taxon>Dothideomycetes</taxon>
        <taxon>Dothideomycetidae</taxon>
        <taxon>Mycosphaerellales</taxon>
        <taxon>Teratosphaeriaceae</taxon>
        <taxon>Neohortaea</taxon>
    </lineage>
</organism>
<evidence type="ECO:0000313" key="6">
    <source>
        <dbReference type="Proteomes" id="UP000799767"/>
    </source>
</evidence>
<name>A0A6A6PMK2_9PEZI</name>
<keyword evidence="2" id="KW-0472">Membrane</keyword>
<sequence length="282" mass="31038">MPPASEKSIAHEVKQRVPSTAVALARTPDQIILRLNKLLASPGGLSAFLSTFNYTLYLLAYLDAKSAPLQAKLYAILSRFTGRPAPRLVSSDPLQSPFRALGALFSTTRVTLRLFGLLPMYAWARQLAQGPKPGQDLVLYTTSVAQCSLYMAFQFLENVALLTDHKVLADSYTARWTAQSGGTTAKIYLTAYRCWFAGVICDFVRLGREWQLRGTDKDVSAESERERDAKWWSDLVVPASWTPVAMQFTTEGGLPWFNLGIMGACGAMAGLSRTAGLWEATK</sequence>
<dbReference type="Proteomes" id="UP000799767">
    <property type="component" value="Unassembled WGS sequence"/>
</dbReference>
<accession>A0A6A6PMK2</accession>
<proteinExistence type="predicted"/>
<comment type="subcellular location">
    <subcellularLocation>
        <location evidence="4">Peroxisome membrane</location>
    </subcellularLocation>
</comment>
<dbReference type="EMBL" id="MU001639">
    <property type="protein sequence ID" value="KAF2480874.1"/>
    <property type="molecule type" value="Genomic_DNA"/>
</dbReference>
<dbReference type="Pfam" id="PF05648">
    <property type="entry name" value="PEX11"/>
    <property type="match status" value="1"/>
</dbReference>
<protein>
    <recommendedName>
        <fullName evidence="7">Peroxisomal biogenesis factor 11</fullName>
    </recommendedName>
</protein>
<dbReference type="GeneID" id="54478565"/>
<dbReference type="GO" id="GO:0005778">
    <property type="term" value="C:peroxisomal membrane"/>
    <property type="evidence" value="ECO:0007669"/>
    <property type="project" value="UniProtKB-SubCell"/>
</dbReference>
<dbReference type="InterPro" id="IPR008733">
    <property type="entry name" value="PEX11"/>
</dbReference>
<dbReference type="OrthoDB" id="10005898at2759"/>
<dbReference type="PANTHER" id="PTHR12652:SF25">
    <property type="entry name" value="MICROBODY (PEROXISOME) PROLIFERATION PROTEIN PEROXIN 11C (EUROFUNG)"/>
    <property type="match status" value="1"/>
</dbReference>
<evidence type="ECO:0000256" key="1">
    <source>
        <dbReference type="ARBA" id="ARBA00022593"/>
    </source>
</evidence>
<dbReference type="RefSeq" id="XP_033587444.1">
    <property type="nucleotide sequence ID" value="XM_033737563.1"/>
</dbReference>
<evidence type="ECO:0000256" key="3">
    <source>
        <dbReference type="ARBA" id="ARBA00023140"/>
    </source>
</evidence>
<keyword evidence="6" id="KW-1185">Reference proteome</keyword>